<accession>A0A843WFM6</accession>
<reference evidence="2" key="1">
    <citation type="submission" date="2017-07" db="EMBL/GenBank/DDBJ databases">
        <title>Taro Niue Genome Assembly and Annotation.</title>
        <authorList>
            <person name="Atibalentja N."/>
            <person name="Keating K."/>
            <person name="Fields C.J."/>
        </authorList>
    </citation>
    <scope>NUCLEOTIDE SEQUENCE</scope>
    <source>
        <strain evidence="2">Niue_2</strain>
        <tissue evidence="2">Leaf</tissue>
    </source>
</reference>
<proteinExistence type="predicted"/>
<comment type="caution">
    <text evidence="2">The sequence shown here is derived from an EMBL/GenBank/DDBJ whole genome shotgun (WGS) entry which is preliminary data.</text>
</comment>
<dbReference type="AlphaFoldDB" id="A0A843WFM6"/>
<evidence type="ECO:0000313" key="2">
    <source>
        <dbReference type="EMBL" id="MQM01730.1"/>
    </source>
</evidence>
<feature type="region of interest" description="Disordered" evidence="1">
    <location>
        <begin position="80"/>
        <end position="136"/>
    </location>
</feature>
<dbReference type="Proteomes" id="UP000652761">
    <property type="component" value="Unassembled WGS sequence"/>
</dbReference>
<name>A0A843WFM6_COLES</name>
<feature type="compositionally biased region" description="Basic and acidic residues" evidence="1">
    <location>
        <begin position="81"/>
        <end position="98"/>
    </location>
</feature>
<organism evidence="2 3">
    <name type="scientific">Colocasia esculenta</name>
    <name type="common">Wild taro</name>
    <name type="synonym">Arum esculentum</name>
    <dbReference type="NCBI Taxonomy" id="4460"/>
    <lineage>
        <taxon>Eukaryota</taxon>
        <taxon>Viridiplantae</taxon>
        <taxon>Streptophyta</taxon>
        <taxon>Embryophyta</taxon>
        <taxon>Tracheophyta</taxon>
        <taxon>Spermatophyta</taxon>
        <taxon>Magnoliopsida</taxon>
        <taxon>Liliopsida</taxon>
        <taxon>Araceae</taxon>
        <taxon>Aroideae</taxon>
        <taxon>Colocasieae</taxon>
        <taxon>Colocasia</taxon>
    </lineage>
</organism>
<evidence type="ECO:0000256" key="1">
    <source>
        <dbReference type="SAM" id="MobiDB-lite"/>
    </source>
</evidence>
<keyword evidence="3" id="KW-1185">Reference proteome</keyword>
<protein>
    <submittedName>
        <fullName evidence="2">Uncharacterized protein</fullName>
    </submittedName>
</protein>
<dbReference type="EMBL" id="NMUH01002725">
    <property type="protein sequence ID" value="MQM01730.1"/>
    <property type="molecule type" value="Genomic_DNA"/>
</dbReference>
<feature type="compositionally biased region" description="Basic and acidic residues" evidence="1">
    <location>
        <begin position="115"/>
        <end position="127"/>
    </location>
</feature>
<sequence length="136" mass="15016">MTEIVVHVKDMISPQLMYNAPRPSGPTETQKGAQTSLTWRAHLRVCAEISLTSAFSPPQNTHTSLCGHLVISISVPLNKEGAGRKGRWQDRSVGEENWRITSTPEPGGGEEEEEEKKPEGKKEEKGRGSSQFGEKF</sequence>
<gene>
    <name evidence="2" type="ORF">Taro_034484</name>
</gene>
<evidence type="ECO:0000313" key="3">
    <source>
        <dbReference type="Proteomes" id="UP000652761"/>
    </source>
</evidence>